<evidence type="ECO:0000256" key="3">
    <source>
        <dbReference type="ARBA" id="ARBA00019905"/>
    </source>
</evidence>
<comment type="similarity">
    <text evidence="1">Belongs to the glycosyl hydrolase 37 family.</text>
</comment>
<dbReference type="PANTHER" id="PTHR23403">
    <property type="entry name" value="TREHALASE"/>
    <property type="match status" value="1"/>
</dbReference>
<dbReference type="Pfam" id="PF01204">
    <property type="entry name" value="Trehalase"/>
    <property type="match status" value="1"/>
</dbReference>
<dbReference type="InterPro" id="IPR012341">
    <property type="entry name" value="6hp_glycosidase-like_sf"/>
</dbReference>
<dbReference type="EMBL" id="KE124869">
    <property type="protein sequence ID" value="EPB76314.1"/>
    <property type="molecule type" value="Genomic_DNA"/>
</dbReference>
<dbReference type="InterPro" id="IPR001661">
    <property type="entry name" value="Glyco_hydro_37"/>
</dbReference>
<evidence type="ECO:0000256" key="2">
    <source>
        <dbReference type="ARBA" id="ARBA00012757"/>
    </source>
</evidence>
<evidence type="ECO:0000313" key="8">
    <source>
        <dbReference type="Proteomes" id="UP000054495"/>
    </source>
</evidence>
<keyword evidence="4" id="KW-0378">Hydrolase</keyword>
<dbReference type="PANTHER" id="PTHR23403:SF3">
    <property type="entry name" value="TREHALASE"/>
    <property type="match status" value="1"/>
</dbReference>
<dbReference type="PROSITE" id="PS00928">
    <property type="entry name" value="TREHALASE_2"/>
    <property type="match status" value="1"/>
</dbReference>
<evidence type="ECO:0000256" key="1">
    <source>
        <dbReference type="ARBA" id="ARBA00005615"/>
    </source>
</evidence>
<dbReference type="InterPro" id="IPR018232">
    <property type="entry name" value="Glyco_hydro_37_CS"/>
</dbReference>
<dbReference type="GO" id="GO:0005993">
    <property type="term" value="P:trehalose catabolic process"/>
    <property type="evidence" value="ECO:0007669"/>
    <property type="project" value="TreeGrafter"/>
</dbReference>
<evidence type="ECO:0000256" key="4">
    <source>
        <dbReference type="ARBA" id="ARBA00022801"/>
    </source>
</evidence>
<dbReference type="Gene3D" id="1.50.10.10">
    <property type="match status" value="2"/>
</dbReference>
<dbReference type="AlphaFoldDB" id="A0A0D6LWY8"/>
<dbReference type="InterPro" id="IPR008928">
    <property type="entry name" value="6-hairpin_glycosidase_sf"/>
</dbReference>
<gene>
    <name evidence="7" type="ORF">ANCCEY_04622</name>
</gene>
<keyword evidence="8" id="KW-1185">Reference proteome</keyword>
<sequence length="425" mass="48919">MQIVGPAKEKVTVGGNPIKVLQQFLSLSSGLKYPIEKEKFEAFCRANFENVPYLKNVSLPDFKARPRFLDLIQRKDHLLARRSQPPLFVQMVKDYFNVTRNVETLRRWVPFMDKEMQWWMNKRNEKVTIRTQTIVPVDLNVYMALNMKFLADSHALLGNHSMSDWYRDKYRTLLLDIHDLFWNQNEGIWFDYDLKMEKQRTEFYPSNVFPLLLPEMQSYADRVYNYLEKLDVYRYPGGVPSTFPVKSTEQWDFPNVWAPTQHLFIQSLFMSQHPGLQQRALDEANKFITTVFNGLFNPQKGMPAGVWEKYDARSSDGKPGGGGEYVVQEGFGWTNGVVMDLINLLSTHHASPRFAATGNIWSGLVSGAATGEYSHLHETVFGRRKTDIETHLNSAGRKVDPVTAEIEKAQKVNKHQEGPGDQGAN</sequence>
<evidence type="ECO:0000256" key="5">
    <source>
        <dbReference type="ARBA" id="ARBA00023295"/>
    </source>
</evidence>
<evidence type="ECO:0000313" key="7">
    <source>
        <dbReference type="EMBL" id="EPB76314.1"/>
    </source>
</evidence>
<accession>A0A0D6LWY8</accession>
<protein>
    <recommendedName>
        <fullName evidence="3">Trehalase</fullName>
        <ecNumber evidence="2">3.2.1.28</ecNumber>
    </recommendedName>
    <alternativeName>
        <fullName evidence="6">Alpha,alpha-trehalase</fullName>
    </alternativeName>
</protein>
<dbReference type="EC" id="3.2.1.28" evidence="2"/>
<dbReference type="Proteomes" id="UP000054495">
    <property type="component" value="Unassembled WGS sequence"/>
</dbReference>
<dbReference type="SUPFAM" id="SSF48208">
    <property type="entry name" value="Six-hairpin glycosidases"/>
    <property type="match status" value="1"/>
</dbReference>
<keyword evidence="5" id="KW-0326">Glycosidase</keyword>
<name>A0A0D6LWY8_9BILA</name>
<dbReference type="GO" id="GO:0004555">
    <property type="term" value="F:alpha,alpha-trehalase activity"/>
    <property type="evidence" value="ECO:0007669"/>
    <property type="project" value="UniProtKB-EC"/>
</dbReference>
<proteinExistence type="inferred from homology"/>
<evidence type="ECO:0000256" key="6">
    <source>
        <dbReference type="ARBA" id="ARBA00030473"/>
    </source>
</evidence>
<organism evidence="7 8">
    <name type="scientific">Ancylostoma ceylanicum</name>
    <dbReference type="NCBI Taxonomy" id="53326"/>
    <lineage>
        <taxon>Eukaryota</taxon>
        <taxon>Metazoa</taxon>
        <taxon>Ecdysozoa</taxon>
        <taxon>Nematoda</taxon>
        <taxon>Chromadorea</taxon>
        <taxon>Rhabditida</taxon>
        <taxon>Rhabditina</taxon>
        <taxon>Rhabditomorpha</taxon>
        <taxon>Strongyloidea</taxon>
        <taxon>Ancylostomatidae</taxon>
        <taxon>Ancylostomatinae</taxon>
        <taxon>Ancylostoma</taxon>
    </lineage>
</organism>
<reference evidence="7 8" key="1">
    <citation type="submission" date="2013-05" db="EMBL/GenBank/DDBJ databases">
        <title>Draft genome of the parasitic nematode Anyclostoma ceylanicum.</title>
        <authorList>
            <person name="Mitreva M."/>
        </authorList>
    </citation>
    <scope>NUCLEOTIDE SEQUENCE [LARGE SCALE GENOMIC DNA]</scope>
</reference>